<proteinExistence type="predicted"/>
<accession>A0A1H6QAV3</accession>
<dbReference type="EMBL" id="FNYK01000001">
    <property type="protein sequence ID" value="SEI37297.1"/>
    <property type="molecule type" value="Genomic_DNA"/>
</dbReference>
<dbReference type="GO" id="GO:0005840">
    <property type="term" value="C:ribosome"/>
    <property type="evidence" value="ECO:0007669"/>
    <property type="project" value="UniProtKB-KW"/>
</dbReference>
<evidence type="ECO:0000313" key="3">
    <source>
        <dbReference type="Proteomes" id="UP000183028"/>
    </source>
</evidence>
<dbReference type="InterPro" id="IPR029064">
    <property type="entry name" value="Ribosomal_eL30-like_sf"/>
</dbReference>
<dbReference type="OrthoDB" id="9794863at2"/>
<evidence type="ECO:0000313" key="2">
    <source>
        <dbReference type="EMBL" id="SEI37297.1"/>
    </source>
</evidence>
<dbReference type="RefSeq" id="WP_074731059.1">
    <property type="nucleotide sequence ID" value="NZ_CACVPP010000004.1"/>
</dbReference>
<keyword evidence="3" id="KW-1185">Reference proteome</keyword>
<dbReference type="Gene3D" id="3.30.1330.30">
    <property type="match status" value="1"/>
</dbReference>
<gene>
    <name evidence="2" type="ORF">SAMN04487834_100138</name>
</gene>
<name>A0A1H6QAV3_9FIRM</name>
<feature type="domain" description="Ribosomal protein eL8/eL30/eS12/Gadd45" evidence="1">
    <location>
        <begin position="3"/>
        <end position="92"/>
    </location>
</feature>
<evidence type="ECO:0000259" key="1">
    <source>
        <dbReference type="Pfam" id="PF01248"/>
    </source>
</evidence>
<dbReference type="Pfam" id="PF01248">
    <property type="entry name" value="Ribosomal_L7Ae"/>
    <property type="match status" value="1"/>
</dbReference>
<reference evidence="3" key="1">
    <citation type="submission" date="2016-10" db="EMBL/GenBank/DDBJ databases">
        <authorList>
            <person name="Varghese N."/>
        </authorList>
    </citation>
    <scope>NUCLEOTIDE SEQUENCE [LARGE SCALE GENOMIC DNA]</scope>
    <source>
        <strain evidence="3">DSM 20406</strain>
    </source>
</reference>
<dbReference type="eggNOG" id="COG1358">
    <property type="taxonomic scope" value="Bacteria"/>
</dbReference>
<sequence>MNNIYNFLGLAFRANKVITGESVLKGIRSKRVDLVIIASDASENTKKKYIDKCQFYHVDYLILEDSTHLSNAIGKANRMVFGITDRGFSKTLKDKVRRLTNG</sequence>
<dbReference type="AlphaFoldDB" id="A0A1H6QAV3"/>
<dbReference type="STRING" id="322505.SAMN04487836_10174"/>
<organism evidence="2 3">
    <name type="scientific">Sharpea azabuensis</name>
    <dbReference type="NCBI Taxonomy" id="322505"/>
    <lineage>
        <taxon>Bacteria</taxon>
        <taxon>Bacillati</taxon>
        <taxon>Bacillota</taxon>
        <taxon>Erysipelotrichia</taxon>
        <taxon>Erysipelotrichales</taxon>
        <taxon>Coprobacillaceae</taxon>
        <taxon>Sharpea</taxon>
    </lineage>
</organism>
<dbReference type="Proteomes" id="UP000183028">
    <property type="component" value="Unassembled WGS sequence"/>
</dbReference>
<dbReference type="SUPFAM" id="SSF55315">
    <property type="entry name" value="L30e-like"/>
    <property type="match status" value="1"/>
</dbReference>
<keyword evidence="2" id="KW-0687">Ribonucleoprotein</keyword>
<dbReference type="InterPro" id="IPR004038">
    <property type="entry name" value="Ribosomal_eL8/eL30/eS12/Gad45"/>
</dbReference>
<protein>
    <submittedName>
        <fullName evidence="2">Ribosomal protein L7Ae</fullName>
    </submittedName>
</protein>
<keyword evidence="2" id="KW-0689">Ribosomal protein</keyword>